<proteinExistence type="predicted"/>
<feature type="transmembrane region" description="Helical" evidence="1">
    <location>
        <begin position="33"/>
        <end position="51"/>
    </location>
</feature>
<keyword evidence="4" id="KW-1185">Reference proteome</keyword>
<accession>A0A0M4NX86</accession>
<evidence type="ECO:0000259" key="2">
    <source>
        <dbReference type="Pfam" id="PF14340"/>
    </source>
</evidence>
<reference evidence="3 4" key="1">
    <citation type="journal article" date="2015" name="Genome Announc.">
        <title>Genome Sequence of 'Candidatus Thioglobus autotrophica' Strain EF1, a Chemoautotroph from the SUP05 Clade of Marine Gammaproteobacteria.</title>
        <authorList>
            <person name="Shah V."/>
            <person name="Morris R.M."/>
        </authorList>
    </citation>
    <scope>NUCLEOTIDE SEQUENCE [LARGE SCALE GENOMIC DNA]</scope>
    <source>
        <strain evidence="3 4">EF1</strain>
    </source>
</reference>
<feature type="domain" description="DUF4395" evidence="2">
    <location>
        <begin position="68"/>
        <end position="215"/>
    </location>
</feature>
<protein>
    <recommendedName>
        <fullName evidence="2">DUF4395 domain-containing protein</fullName>
    </recommendedName>
</protein>
<organism evidence="3 4">
    <name type="scientific">Candidatus Thioglobus autotrophicus</name>
    <dbReference type="NCBI Taxonomy" id="1705394"/>
    <lineage>
        <taxon>Bacteria</taxon>
        <taxon>Pseudomonadati</taxon>
        <taxon>Pseudomonadota</taxon>
        <taxon>Gammaproteobacteria</taxon>
        <taxon>Candidatus Pseudothioglobaceae</taxon>
        <taxon>Candidatus Thioglobus</taxon>
    </lineage>
</organism>
<evidence type="ECO:0000313" key="3">
    <source>
        <dbReference type="EMBL" id="ALE52589.1"/>
    </source>
</evidence>
<dbReference type="AlphaFoldDB" id="A0A0M4NX86"/>
<keyword evidence="1" id="KW-1133">Transmembrane helix</keyword>
<evidence type="ECO:0000256" key="1">
    <source>
        <dbReference type="SAM" id="Phobius"/>
    </source>
</evidence>
<keyword evidence="1" id="KW-0812">Transmembrane</keyword>
<dbReference type="Pfam" id="PF14340">
    <property type="entry name" value="DUF4395"/>
    <property type="match status" value="1"/>
</dbReference>
<dbReference type="STRING" id="1705394.SP60_04805"/>
<keyword evidence="1" id="KW-0472">Membrane</keyword>
<dbReference type="KEGG" id="tho:SP60_04805"/>
<name>A0A0M4NX86_9GAMM</name>
<dbReference type="PATRIC" id="fig|1705394.5.peg.962"/>
<dbReference type="Proteomes" id="UP000058020">
    <property type="component" value="Chromosome"/>
</dbReference>
<dbReference type="EMBL" id="CP010552">
    <property type="protein sequence ID" value="ALE52589.1"/>
    <property type="molecule type" value="Genomic_DNA"/>
</dbReference>
<feature type="transmembrane region" description="Helical" evidence="1">
    <location>
        <begin position="182"/>
        <end position="206"/>
    </location>
</feature>
<dbReference type="OrthoDB" id="9783675at2"/>
<dbReference type="InterPro" id="IPR025508">
    <property type="entry name" value="DUF4395"/>
</dbReference>
<sequence>MKSQLSKIVKNLWFQDLDASVIYINEVAVRIRAGILLLVPVYMGLMLYDVAYTSKWVVDVSTATDTYDTNWDDQIIYAVEAVKRTYEYSTQTLVLFYVLFEMIVSMFVSTSRFSPSILISSYLAKNHPPVWVPIAPKRFAWSIGIGMVITCIIFFNPVVFAHGLNSVFQLNLLPTTERYMPAGLGIILVSVCLLFMWLEAILGYCVGCKIHALLVKIGLLKETCHACNNLNWDKK</sequence>
<evidence type="ECO:0000313" key="4">
    <source>
        <dbReference type="Proteomes" id="UP000058020"/>
    </source>
</evidence>
<dbReference type="RefSeq" id="WP_053951544.1">
    <property type="nucleotide sequence ID" value="NZ_CP010552.1"/>
</dbReference>
<gene>
    <name evidence="3" type="ORF">SP60_04805</name>
</gene>
<feature type="transmembrane region" description="Helical" evidence="1">
    <location>
        <begin position="94"/>
        <end position="118"/>
    </location>
</feature>
<feature type="transmembrane region" description="Helical" evidence="1">
    <location>
        <begin position="139"/>
        <end position="162"/>
    </location>
</feature>